<feature type="region of interest" description="Disordered" evidence="1">
    <location>
        <begin position="640"/>
        <end position="679"/>
    </location>
</feature>
<organism evidence="3 4">
    <name type="scientific">Ramazzottius varieornatus</name>
    <name type="common">Water bear</name>
    <name type="synonym">Tardigrade</name>
    <dbReference type="NCBI Taxonomy" id="947166"/>
    <lineage>
        <taxon>Eukaryota</taxon>
        <taxon>Metazoa</taxon>
        <taxon>Ecdysozoa</taxon>
        <taxon>Tardigrada</taxon>
        <taxon>Eutardigrada</taxon>
        <taxon>Parachela</taxon>
        <taxon>Hypsibioidea</taxon>
        <taxon>Ramazzottiidae</taxon>
        <taxon>Ramazzottius</taxon>
    </lineage>
</organism>
<dbReference type="PANTHER" id="PTHR15463">
    <property type="entry name" value="AP1 GAMMA SUBUNIT BINDING PROTEIN 1"/>
    <property type="match status" value="1"/>
</dbReference>
<name>A0A1D1VR75_RAMVA</name>
<feature type="region of interest" description="Disordered" evidence="1">
    <location>
        <begin position="160"/>
        <end position="216"/>
    </location>
</feature>
<dbReference type="GO" id="GO:0030130">
    <property type="term" value="C:clathrin coat of trans-Golgi network vesicle"/>
    <property type="evidence" value="ECO:0007669"/>
    <property type="project" value="TreeGrafter"/>
</dbReference>
<feature type="compositionally biased region" description="Low complexity" evidence="1">
    <location>
        <begin position="505"/>
        <end position="520"/>
    </location>
</feature>
<feature type="compositionally biased region" description="Polar residues" evidence="1">
    <location>
        <begin position="181"/>
        <end position="206"/>
    </location>
</feature>
<dbReference type="EMBL" id="BDGG01000010">
    <property type="protein sequence ID" value="GAV04065.1"/>
    <property type="molecule type" value="Genomic_DNA"/>
</dbReference>
<dbReference type="AlphaFoldDB" id="A0A1D1VR75"/>
<accession>A0A1D1VR75</accession>
<keyword evidence="4" id="KW-1185">Reference proteome</keyword>
<evidence type="ECO:0000313" key="4">
    <source>
        <dbReference type="Proteomes" id="UP000186922"/>
    </source>
</evidence>
<dbReference type="OrthoDB" id="524326at2759"/>
<feature type="region of interest" description="Disordered" evidence="1">
    <location>
        <begin position="84"/>
        <end position="142"/>
    </location>
</feature>
<dbReference type="Proteomes" id="UP000186922">
    <property type="component" value="Unassembled WGS sequence"/>
</dbReference>
<feature type="domain" description="Synergin gamma C-terminal" evidence="2">
    <location>
        <begin position="766"/>
        <end position="933"/>
    </location>
</feature>
<dbReference type="STRING" id="947166.A0A1D1VR75"/>
<feature type="region of interest" description="Disordered" evidence="1">
    <location>
        <begin position="469"/>
        <end position="551"/>
    </location>
</feature>
<dbReference type="InterPro" id="IPR059024">
    <property type="entry name" value="SYNRG_C"/>
</dbReference>
<dbReference type="PANTHER" id="PTHR15463:SF2">
    <property type="entry name" value="SYNERGIN GAMMA"/>
    <property type="match status" value="1"/>
</dbReference>
<evidence type="ECO:0000313" key="3">
    <source>
        <dbReference type="EMBL" id="GAV04065.1"/>
    </source>
</evidence>
<feature type="compositionally biased region" description="Polar residues" evidence="1">
    <location>
        <begin position="84"/>
        <end position="93"/>
    </location>
</feature>
<feature type="compositionally biased region" description="Polar residues" evidence="1">
    <location>
        <begin position="11"/>
        <end position="23"/>
    </location>
</feature>
<evidence type="ECO:0000256" key="1">
    <source>
        <dbReference type="SAM" id="MobiDB-lite"/>
    </source>
</evidence>
<feature type="compositionally biased region" description="Basic and acidic residues" evidence="1">
    <location>
        <begin position="609"/>
        <end position="627"/>
    </location>
</feature>
<evidence type="ECO:0000259" key="2">
    <source>
        <dbReference type="Pfam" id="PF25999"/>
    </source>
</evidence>
<feature type="region of interest" description="Disordered" evidence="1">
    <location>
        <begin position="1"/>
        <end position="32"/>
    </location>
</feature>
<feature type="compositionally biased region" description="Polar residues" evidence="1">
    <location>
        <begin position="592"/>
        <end position="608"/>
    </location>
</feature>
<reference evidence="3 4" key="1">
    <citation type="journal article" date="2016" name="Nat. Commun.">
        <title>Extremotolerant tardigrade genome and improved radiotolerance of human cultured cells by tardigrade-unique protein.</title>
        <authorList>
            <person name="Hashimoto T."/>
            <person name="Horikawa D.D."/>
            <person name="Saito Y."/>
            <person name="Kuwahara H."/>
            <person name="Kozuka-Hata H."/>
            <person name="Shin-I T."/>
            <person name="Minakuchi Y."/>
            <person name="Ohishi K."/>
            <person name="Motoyama A."/>
            <person name="Aizu T."/>
            <person name="Enomoto A."/>
            <person name="Kondo K."/>
            <person name="Tanaka S."/>
            <person name="Hara Y."/>
            <person name="Koshikawa S."/>
            <person name="Sagara H."/>
            <person name="Miura T."/>
            <person name="Yokobori S."/>
            <person name="Miyagawa K."/>
            <person name="Suzuki Y."/>
            <person name="Kubo T."/>
            <person name="Oyama M."/>
            <person name="Kohara Y."/>
            <person name="Fujiyama A."/>
            <person name="Arakawa K."/>
            <person name="Katayama T."/>
            <person name="Toyoda A."/>
            <person name="Kunieda T."/>
        </authorList>
    </citation>
    <scope>NUCLEOTIDE SEQUENCE [LARGE SCALE GENOMIC DNA]</scope>
    <source>
        <strain evidence="3 4">YOKOZUNA-1</strain>
    </source>
</reference>
<sequence length="936" mass="101205">MDRKSLGSGFGNPSSTTQRSYGSSMPPHATMPVTYSTAPTLFPGQIPAQLFNNQNIPLPSFAAMTVQDIGTSGRRQSDTLQQFRQPVNTTNQAVYPAPTLTPARSAGPKVDNASMDERRRLEQQRQQQKIRLSFQASKSKTTNSDALMGQILADIGFEQSNGSAKQQETRSRPITPHTDPAIQQSSRERSGSLNITVQHSPSTTAATARPEEPVRAPVPDLNDLLTKFSDLSAPAAPVKPFTYVRPKTQPAPSVGKKAAHFSDSQSATNWSSLSGDLTSVFSGHHRDSSETPSAYVDLPPWCHSIASLPDAYRHALHPFQKRSNVDKASVLTLLSHSGLGKSTLEHIWTTTCRTHTGNLTLPELCAALGLVGLAQTNFDVQHLTIDVLRRIPAPPQPQLSFTVQQTVQPVQPIQQTFPPVQPIAAPTNSTCQFSEISLLSNPATKLPSTNSNDHHVVQEPVEDDFSDFISATPSVPRQKPPSVTRVSFAGGQIPPALRPPPAARPPTTKFAPPVTPVAAPQQSDSQLLNIPSPKSERSSRKNSSTLPPIPISLLKAPNAAAIDYSTQKKDQKLAEQGWGDWSNADSLVLEPTQPNKTGHPQKIATSQLKRLDFGQEPKKPTETASHSEADIYAALRELAPDEPTLPPLPSWNIPEDTSSKPGNPKVDLNSLFSDPNNANSERQSVDFSFGDFLYAGPSPLGTANVISPEEVSLEGLQFDSLATDSFSLHTSDSAPSLKLENLDFSENMPERPEGPGDGLPGAAPMQRTDVWISALGVCTELLREGCKVFNSVSDSKMLLTVLAKATEHINDLIEVYRVARRIYVSVRSFNLMDHQSLLTAIKSNEEAWANLVTFLSLAGIEPPPGSLDFKSSDRGAGDSATSLCGLCLLNVDDVSGKRRGSVTYLKAEVDGRGYHMPCANFWLNCVGDHLPGLDLK</sequence>
<dbReference type="InterPro" id="IPR039656">
    <property type="entry name" value="SYNRG"/>
</dbReference>
<comment type="caution">
    <text evidence="3">The sequence shown here is derived from an EMBL/GenBank/DDBJ whole genome shotgun (WGS) entry which is preliminary data.</text>
</comment>
<gene>
    <name evidence="3" type="primary">RvY_14403-1</name>
    <name evidence="3" type="synonym">RvY_14403.1</name>
    <name evidence="3" type="ORF">RvY_14403</name>
</gene>
<protein>
    <recommendedName>
        <fullName evidence="2">Synergin gamma C-terminal domain-containing protein</fullName>
    </recommendedName>
</protein>
<feature type="compositionally biased region" description="Polar residues" evidence="1">
    <location>
        <begin position="670"/>
        <end position="679"/>
    </location>
</feature>
<dbReference type="Gene3D" id="1.10.238.10">
    <property type="entry name" value="EF-hand"/>
    <property type="match status" value="1"/>
</dbReference>
<dbReference type="Pfam" id="PF25999">
    <property type="entry name" value="SYNRG_C"/>
    <property type="match status" value="1"/>
</dbReference>
<proteinExistence type="predicted"/>
<feature type="region of interest" description="Disordered" evidence="1">
    <location>
        <begin position="584"/>
        <end position="627"/>
    </location>
</feature>